<dbReference type="GO" id="GO:0000981">
    <property type="term" value="F:DNA-binding transcription factor activity, RNA polymerase II-specific"/>
    <property type="evidence" value="ECO:0007669"/>
    <property type="project" value="TreeGrafter"/>
</dbReference>
<evidence type="ECO:0000256" key="5">
    <source>
        <dbReference type="ARBA" id="ARBA00023242"/>
    </source>
</evidence>
<dbReference type="InterPro" id="IPR046347">
    <property type="entry name" value="bZIP_sf"/>
</dbReference>
<dbReference type="PANTHER" id="PTHR11988">
    <property type="entry name" value="THYROTROPH EMBRYONIC FACTOR RELATED"/>
    <property type="match status" value="1"/>
</dbReference>
<evidence type="ECO:0000256" key="6">
    <source>
        <dbReference type="SAM" id="Coils"/>
    </source>
</evidence>
<keyword evidence="5" id="KW-0539">Nucleus</keyword>
<sequence>MHFLKKNKERGQKRRRREEFESPGDMKKKHISVCECVHMGLKNKRRPFNVACCKNALGEYLQKKRREKIAVAHRSSCCSFVVLKSYCKNTREFFYISAMEMGELHQHHHPQGQQHRGSNNNNSVTGSGVHHSLHHHAYTSSSPSPNGGSGDNSNHNNSSIGQILSMLNDISPDDPIENLLVVSSSQDSTNAQVGSLSLGATTVLPPPHPSNSTQDNHSHHPSNFIEPSPAATYQPEYNVGSNYTSSRRKTYYSDDGGDEYFNSPHTHHHIHHLQENKHEASEYDDPNSSSVASSTTSVNLGPRDEKYWERRRKNNMAAKKSRDARRVRENQLRLKVLCLENANQVLRTQLKREKDEHDKTLQALNKEKEDNKIMRHKMSRFSNEIHHQHHHPTSHLPNS</sequence>
<protein>
    <submittedName>
        <fullName evidence="8">TEF</fullName>
    </submittedName>
</protein>
<organism evidence="8 9">
    <name type="scientific">Lepeophtheirus salmonis</name>
    <name type="common">Salmon louse</name>
    <name type="synonym">Caligus salmonis</name>
    <dbReference type="NCBI Taxonomy" id="72036"/>
    <lineage>
        <taxon>Eukaryota</taxon>
        <taxon>Metazoa</taxon>
        <taxon>Ecdysozoa</taxon>
        <taxon>Arthropoda</taxon>
        <taxon>Crustacea</taxon>
        <taxon>Multicrustacea</taxon>
        <taxon>Hexanauplia</taxon>
        <taxon>Copepoda</taxon>
        <taxon>Siphonostomatoida</taxon>
        <taxon>Caligidae</taxon>
        <taxon>Lepeophtheirus</taxon>
    </lineage>
</organism>
<dbReference type="CDD" id="cd14695">
    <property type="entry name" value="bZIP_HLF"/>
    <property type="match status" value="1"/>
</dbReference>
<reference evidence="8" key="1">
    <citation type="submission" date="2021-02" db="EMBL/GenBank/DDBJ databases">
        <authorList>
            <person name="Bekaert M."/>
        </authorList>
    </citation>
    <scope>NUCLEOTIDE SEQUENCE</scope>
    <source>
        <strain evidence="8">IoA-00</strain>
    </source>
</reference>
<feature type="compositionally biased region" description="Low complexity" evidence="7">
    <location>
        <begin position="140"/>
        <end position="159"/>
    </location>
</feature>
<feature type="compositionally biased region" description="Low complexity" evidence="7">
    <location>
        <begin position="111"/>
        <end position="129"/>
    </location>
</feature>
<dbReference type="GO" id="GO:0005634">
    <property type="term" value="C:nucleus"/>
    <property type="evidence" value="ECO:0007669"/>
    <property type="project" value="UniProtKB-SubCell"/>
</dbReference>
<accession>A0A7R8CSS2</accession>
<dbReference type="GO" id="GO:0000978">
    <property type="term" value="F:RNA polymerase II cis-regulatory region sequence-specific DNA binding"/>
    <property type="evidence" value="ECO:0007669"/>
    <property type="project" value="TreeGrafter"/>
</dbReference>
<feature type="compositionally biased region" description="Low complexity" evidence="7">
    <location>
        <begin position="288"/>
        <end position="298"/>
    </location>
</feature>
<dbReference type="SMART" id="SM00338">
    <property type="entry name" value="BRLZ"/>
    <property type="match status" value="1"/>
</dbReference>
<name>A0A7R8CSS2_LEPSM</name>
<feature type="coiled-coil region" evidence="6">
    <location>
        <begin position="336"/>
        <end position="370"/>
    </location>
</feature>
<keyword evidence="3" id="KW-0238">DNA-binding</keyword>
<dbReference type="PANTHER" id="PTHR11988:SF27">
    <property type="entry name" value="GH27708P"/>
    <property type="match status" value="1"/>
</dbReference>
<evidence type="ECO:0000256" key="2">
    <source>
        <dbReference type="ARBA" id="ARBA00023015"/>
    </source>
</evidence>
<comment type="subcellular location">
    <subcellularLocation>
        <location evidence="1">Nucleus</location>
    </subcellularLocation>
</comment>
<dbReference type="SUPFAM" id="SSF57959">
    <property type="entry name" value="Leucine zipper domain"/>
    <property type="match status" value="1"/>
</dbReference>
<evidence type="ECO:0000313" key="9">
    <source>
        <dbReference type="Proteomes" id="UP000675881"/>
    </source>
</evidence>
<evidence type="ECO:0000256" key="3">
    <source>
        <dbReference type="ARBA" id="ARBA00023125"/>
    </source>
</evidence>
<feature type="compositionally biased region" description="Basic and acidic residues" evidence="7">
    <location>
        <begin position="272"/>
        <end position="281"/>
    </location>
</feature>
<proteinExistence type="predicted"/>
<evidence type="ECO:0000256" key="4">
    <source>
        <dbReference type="ARBA" id="ARBA00023163"/>
    </source>
</evidence>
<dbReference type="AlphaFoldDB" id="A0A7R8CSS2"/>
<keyword evidence="2" id="KW-0805">Transcription regulation</keyword>
<dbReference type="Proteomes" id="UP000675881">
    <property type="component" value="Chromosome 3"/>
</dbReference>
<dbReference type="EMBL" id="HG994582">
    <property type="protein sequence ID" value="CAF2881812.1"/>
    <property type="molecule type" value="Genomic_DNA"/>
</dbReference>
<feature type="region of interest" description="Disordered" evidence="7">
    <location>
        <begin position="105"/>
        <end position="159"/>
    </location>
</feature>
<evidence type="ECO:0000313" key="8">
    <source>
        <dbReference type="EMBL" id="CAF2881812.1"/>
    </source>
</evidence>
<dbReference type="InterPro" id="IPR040223">
    <property type="entry name" value="PAR_bZIP"/>
</dbReference>
<evidence type="ECO:0000256" key="1">
    <source>
        <dbReference type="ARBA" id="ARBA00004123"/>
    </source>
</evidence>
<feature type="region of interest" description="Disordered" evidence="7">
    <location>
        <begin position="199"/>
        <end position="305"/>
    </location>
</feature>
<feature type="compositionally biased region" description="Basic residues" evidence="7">
    <location>
        <begin position="1"/>
        <end position="16"/>
    </location>
</feature>
<dbReference type="OrthoDB" id="6022300at2759"/>
<keyword evidence="9" id="KW-1185">Reference proteome</keyword>
<dbReference type="InterPro" id="IPR004827">
    <property type="entry name" value="bZIP"/>
</dbReference>
<keyword evidence="4" id="KW-0804">Transcription</keyword>
<dbReference type="Gene3D" id="1.20.5.170">
    <property type="match status" value="1"/>
</dbReference>
<dbReference type="PROSITE" id="PS50217">
    <property type="entry name" value="BZIP"/>
    <property type="match status" value="1"/>
</dbReference>
<evidence type="ECO:0000256" key="7">
    <source>
        <dbReference type="SAM" id="MobiDB-lite"/>
    </source>
</evidence>
<gene>
    <name evidence="8" type="ORF">LSAA_7520</name>
</gene>
<keyword evidence="6" id="KW-0175">Coiled coil</keyword>
<dbReference type="Pfam" id="PF07716">
    <property type="entry name" value="bZIP_2"/>
    <property type="match status" value="1"/>
</dbReference>
<feature type="region of interest" description="Disordered" evidence="7">
    <location>
        <begin position="1"/>
        <end position="24"/>
    </location>
</feature>